<evidence type="ECO:0000256" key="1">
    <source>
        <dbReference type="SAM" id="SignalP"/>
    </source>
</evidence>
<comment type="caution">
    <text evidence="2">The sequence shown here is derived from an EMBL/GenBank/DDBJ whole genome shotgun (WGS) entry which is preliminary data.</text>
</comment>
<dbReference type="EMBL" id="NXDM01000008">
    <property type="protein sequence ID" value="PCK81217.1"/>
    <property type="molecule type" value="Genomic_DNA"/>
</dbReference>
<sequence length="105" mass="11311">MIRTGKPILAILLAVCSPISVRASDPGVCKVVAPPMASFLPDLQAFVEGMKRADTAFGVAIPHFDGAEAESMRQLSDKEKVAYAAMKEYAAQMEITARLLQKCAR</sequence>
<evidence type="ECO:0000313" key="2">
    <source>
        <dbReference type="EMBL" id="PCK81217.1"/>
    </source>
</evidence>
<accession>A0A2A5KWB4</accession>
<reference evidence="2 3" key="1">
    <citation type="submission" date="2017-09" db="EMBL/GenBank/DDBJ databases">
        <title>Comparative genomics of rhizobia isolated from Phaseolus vulgaris in China.</title>
        <authorList>
            <person name="Tong W."/>
        </authorList>
    </citation>
    <scope>NUCLEOTIDE SEQUENCE [LARGE SCALE GENOMIC DNA]</scope>
    <source>
        <strain evidence="2 3">L101</strain>
    </source>
</reference>
<protein>
    <submittedName>
        <fullName evidence="2">Uncharacterized protein</fullName>
    </submittedName>
</protein>
<feature type="signal peptide" evidence="1">
    <location>
        <begin position="1"/>
        <end position="23"/>
    </location>
</feature>
<dbReference type="Proteomes" id="UP000218807">
    <property type="component" value="Unassembled WGS sequence"/>
</dbReference>
<gene>
    <name evidence="2" type="ORF">CPT34_11060</name>
</gene>
<dbReference type="RefSeq" id="WP_096762779.1">
    <property type="nucleotide sequence ID" value="NZ_NXDM01000008.1"/>
</dbReference>
<name>A0A2A5KWB4_9HYPH</name>
<evidence type="ECO:0000313" key="3">
    <source>
        <dbReference type="Proteomes" id="UP000218807"/>
    </source>
</evidence>
<keyword evidence="3" id="KW-1185">Reference proteome</keyword>
<dbReference type="AlphaFoldDB" id="A0A2A5KWB4"/>
<organism evidence="2 3">
    <name type="scientific">Rhizobium sophoriradicis</name>
    <dbReference type="NCBI Taxonomy" id="1535245"/>
    <lineage>
        <taxon>Bacteria</taxon>
        <taxon>Pseudomonadati</taxon>
        <taxon>Pseudomonadota</taxon>
        <taxon>Alphaproteobacteria</taxon>
        <taxon>Hyphomicrobiales</taxon>
        <taxon>Rhizobiaceae</taxon>
        <taxon>Rhizobium/Agrobacterium group</taxon>
        <taxon>Rhizobium</taxon>
    </lineage>
</organism>
<keyword evidence="1" id="KW-0732">Signal</keyword>
<feature type="chain" id="PRO_5013400168" evidence="1">
    <location>
        <begin position="24"/>
        <end position="105"/>
    </location>
</feature>
<proteinExistence type="predicted"/>